<dbReference type="EMBL" id="JAFEKC020000007">
    <property type="protein sequence ID" value="KAK0513635.1"/>
    <property type="molecule type" value="Genomic_DNA"/>
</dbReference>
<evidence type="ECO:0000256" key="1">
    <source>
        <dbReference type="SAM" id="MobiDB-lite"/>
    </source>
</evidence>
<dbReference type="InterPro" id="IPR046529">
    <property type="entry name" value="DUF6594"/>
</dbReference>
<accession>A0AA39R4E8</accession>
<dbReference type="PANTHER" id="PTHR34502:SF3">
    <property type="entry name" value="DUF6594 DOMAIN-CONTAINING PROTEIN"/>
    <property type="match status" value="1"/>
</dbReference>
<sequence length="371" mass="41950">MPNPPALATPPATAPTSPTSPTSTFIAPLGESYPNVDLEKADGLVQEPVTIQKDGGLQRRLTDSLKRYTSFVSSPRTLSSHRKSDADKKLAQRIEDHPEGYPQLAAFINSDENFMICRKYGFLRSRVLLYRQDELRRLERDLLEADQEDAQDCPLALRSRKTDEERPQDEYSRKPLIEKIDAKLKEYDSTVKELKNYLCMKAPSTRNLKSFVAWMQNEAPLTQEESDFLEHQDDFVAVSSEQEAGWLDGVVEDTLKWCMPKKIRERLFTSKEQVRKSNDPYVHLISKYRVDMLVRLILTITTVGLLVGPSAVLFTVSDHGVMKILLILLFTLLFSAAVSLFTKARRHEMLAATATYAAVLVVFLGNFSSSG</sequence>
<feature type="transmembrane region" description="Helical" evidence="2">
    <location>
        <begin position="293"/>
        <end position="314"/>
    </location>
</feature>
<dbReference type="AlphaFoldDB" id="A0AA39R4E8"/>
<keyword evidence="2" id="KW-1133">Transmembrane helix</keyword>
<gene>
    <name evidence="4" type="ORF">JMJ35_003999</name>
</gene>
<organism evidence="4 5">
    <name type="scientific">Cladonia borealis</name>
    <dbReference type="NCBI Taxonomy" id="184061"/>
    <lineage>
        <taxon>Eukaryota</taxon>
        <taxon>Fungi</taxon>
        <taxon>Dikarya</taxon>
        <taxon>Ascomycota</taxon>
        <taxon>Pezizomycotina</taxon>
        <taxon>Lecanoromycetes</taxon>
        <taxon>OSLEUM clade</taxon>
        <taxon>Lecanoromycetidae</taxon>
        <taxon>Lecanorales</taxon>
        <taxon>Lecanorineae</taxon>
        <taxon>Cladoniaceae</taxon>
        <taxon>Cladonia</taxon>
    </lineage>
</organism>
<feature type="region of interest" description="Disordered" evidence="1">
    <location>
        <begin position="1"/>
        <end position="31"/>
    </location>
</feature>
<keyword evidence="2" id="KW-0472">Membrane</keyword>
<evidence type="ECO:0000256" key="2">
    <source>
        <dbReference type="SAM" id="Phobius"/>
    </source>
</evidence>
<feature type="transmembrane region" description="Helical" evidence="2">
    <location>
        <begin position="320"/>
        <end position="342"/>
    </location>
</feature>
<evidence type="ECO:0000259" key="3">
    <source>
        <dbReference type="Pfam" id="PF20237"/>
    </source>
</evidence>
<dbReference type="PANTHER" id="PTHR34502">
    <property type="entry name" value="DUF6594 DOMAIN-CONTAINING PROTEIN-RELATED"/>
    <property type="match status" value="1"/>
</dbReference>
<evidence type="ECO:0000313" key="5">
    <source>
        <dbReference type="Proteomes" id="UP001166286"/>
    </source>
</evidence>
<dbReference type="Proteomes" id="UP001166286">
    <property type="component" value="Unassembled WGS sequence"/>
</dbReference>
<comment type="caution">
    <text evidence="4">The sequence shown here is derived from an EMBL/GenBank/DDBJ whole genome shotgun (WGS) entry which is preliminary data.</text>
</comment>
<protein>
    <recommendedName>
        <fullName evidence="3">DUF6594 domain-containing protein</fullName>
    </recommendedName>
</protein>
<evidence type="ECO:0000313" key="4">
    <source>
        <dbReference type="EMBL" id="KAK0513635.1"/>
    </source>
</evidence>
<reference evidence="4" key="1">
    <citation type="submission" date="2023-03" db="EMBL/GenBank/DDBJ databases">
        <title>Complete genome of Cladonia borealis.</title>
        <authorList>
            <person name="Park H."/>
        </authorList>
    </citation>
    <scope>NUCLEOTIDE SEQUENCE</scope>
    <source>
        <strain evidence="4">ANT050790</strain>
    </source>
</reference>
<feature type="transmembrane region" description="Helical" evidence="2">
    <location>
        <begin position="349"/>
        <end position="368"/>
    </location>
</feature>
<feature type="domain" description="DUF6594" evidence="3">
    <location>
        <begin position="101"/>
        <end position="361"/>
    </location>
</feature>
<proteinExistence type="predicted"/>
<dbReference type="Pfam" id="PF20237">
    <property type="entry name" value="DUF6594"/>
    <property type="match status" value="1"/>
</dbReference>
<keyword evidence="5" id="KW-1185">Reference proteome</keyword>
<feature type="compositionally biased region" description="Low complexity" evidence="1">
    <location>
        <begin position="9"/>
        <end position="24"/>
    </location>
</feature>
<keyword evidence="2" id="KW-0812">Transmembrane</keyword>
<name>A0AA39R4E8_9LECA</name>